<evidence type="ECO:0000313" key="2">
    <source>
        <dbReference type="EMBL" id="KAF5871742.1"/>
    </source>
</evidence>
<evidence type="ECO:0000313" key="3">
    <source>
        <dbReference type="Proteomes" id="UP000531561"/>
    </source>
</evidence>
<gene>
    <name evidence="2" type="ORF">Bfra_008766ca</name>
</gene>
<keyword evidence="3" id="KW-1185">Reference proteome</keyword>
<accession>A0A8H6EGS5</accession>
<feature type="compositionally biased region" description="Low complexity" evidence="1">
    <location>
        <begin position="156"/>
        <end position="170"/>
    </location>
</feature>
<feature type="region of interest" description="Disordered" evidence="1">
    <location>
        <begin position="353"/>
        <end position="388"/>
    </location>
</feature>
<name>A0A8H6EGS5_9HELO</name>
<protein>
    <submittedName>
        <fullName evidence="2">Uncharacterized protein</fullName>
    </submittedName>
</protein>
<proteinExistence type="predicted"/>
<organism evidence="2 3">
    <name type="scientific">Botrytis fragariae</name>
    <dbReference type="NCBI Taxonomy" id="1964551"/>
    <lineage>
        <taxon>Eukaryota</taxon>
        <taxon>Fungi</taxon>
        <taxon>Dikarya</taxon>
        <taxon>Ascomycota</taxon>
        <taxon>Pezizomycotina</taxon>
        <taxon>Leotiomycetes</taxon>
        <taxon>Helotiales</taxon>
        <taxon>Sclerotiniaceae</taxon>
        <taxon>Botrytis</taxon>
    </lineage>
</organism>
<comment type="caution">
    <text evidence="2">The sequence shown here is derived from an EMBL/GenBank/DDBJ whole genome shotgun (WGS) entry which is preliminary data.</text>
</comment>
<dbReference type="EMBL" id="JABFCT010000011">
    <property type="protein sequence ID" value="KAF5871742.1"/>
    <property type="molecule type" value="Genomic_DNA"/>
</dbReference>
<dbReference type="GeneID" id="59262815"/>
<feature type="region of interest" description="Disordered" evidence="1">
    <location>
        <begin position="156"/>
        <end position="180"/>
    </location>
</feature>
<sequence length="461" mass="51853">MSSISIPDVGGIGSPVPMTSIPDAAGIGNPVPTTSIPDVIWTADPALIENNDDNNNTLNATSQAERETDQFEGLGLAQRLRLIEQRYVQFETPHGSSVSVASCSLPPLPQGNFTFSFPTTVPPTVPHPVNTTVPTTVPNTVNTTVDTAVPNTVNTTVDTTVPTTVPTTVDESNLQPSDDEQPSFPYTIYDFTKSGLVVSEISGIDVEEQYHNIMEIVGKACGKCPKCTSDNRVQDMIDTIINIRFPDLDTALFRDGILSEFGFDDYWNELIVAKPEVRKGYVKYENWYAKVWEDIEQKNGLQAISKVIEKEFGQSRDFRRILAGKQRPTHEWGKMELLLFVIRIRRIRGKLEDRPQTQEKQETQRTETTARKNRKTRDQEKRRKLRDREDKVAAKLLHDTLELLKTAAVETNVRIIMMAQRKSTSFPKNCPPEEIHSGWEKRSAFLPFINIQGFVSLMKES</sequence>
<dbReference type="Proteomes" id="UP000531561">
    <property type="component" value="Unassembled WGS sequence"/>
</dbReference>
<evidence type="ECO:0000256" key="1">
    <source>
        <dbReference type="SAM" id="MobiDB-lite"/>
    </source>
</evidence>
<reference evidence="2 3" key="1">
    <citation type="journal article" date="2020" name="Phytopathology">
        <title>A high-quality genome resource of Botrytis fragariae, a new and rapidly spreading fungal pathogen causing strawberry gray mold in the U.S.A.</title>
        <authorList>
            <person name="Wu Y."/>
            <person name="Saski C.A."/>
            <person name="Schnabel G."/>
            <person name="Xiao S."/>
            <person name="Hu M."/>
        </authorList>
    </citation>
    <scope>NUCLEOTIDE SEQUENCE [LARGE SCALE GENOMIC DNA]</scope>
    <source>
        <strain evidence="2 3">BVB16</strain>
    </source>
</reference>
<dbReference type="AlphaFoldDB" id="A0A8H6EGS5"/>
<dbReference type="RefSeq" id="XP_037190689.1">
    <property type="nucleotide sequence ID" value="XM_037339123.1"/>
</dbReference>
<dbReference type="OrthoDB" id="3555619at2759"/>